<dbReference type="PIRSF" id="PIRSF003078">
    <property type="entry name" value="GidB"/>
    <property type="match status" value="1"/>
</dbReference>
<keyword evidence="8" id="KW-1185">Reference proteome</keyword>
<feature type="binding site" evidence="6">
    <location>
        <begin position="115"/>
        <end position="116"/>
    </location>
    <ligand>
        <name>S-adenosyl-L-methionine</name>
        <dbReference type="ChEBI" id="CHEBI:59789"/>
    </ligand>
</feature>
<dbReference type="EC" id="2.1.1.170" evidence="6"/>
<feature type="binding site" evidence="6">
    <location>
        <position position="129"/>
    </location>
    <ligand>
        <name>S-adenosyl-L-methionine</name>
        <dbReference type="ChEBI" id="CHEBI:59789"/>
    </ligand>
</feature>
<dbReference type="NCBIfam" id="TIGR00138">
    <property type="entry name" value="rsmG_gidB"/>
    <property type="match status" value="1"/>
</dbReference>
<dbReference type="PANTHER" id="PTHR31760:SF0">
    <property type="entry name" value="S-ADENOSYL-L-METHIONINE-DEPENDENT METHYLTRANSFERASES SUPERFAMILY PROTEIN"/>
    <property type="match status" value="1"/>
</dbReference>
<evidence type="ECO:0000256" key="3">
    <source>
        <dbReference type="ARBA" id="ARBA00022603"/>
    </source>
</evidence>
<evidence type="ECO:0000313" key="7">
    <source>
        <dbReference type="EMBL" id="WBO22575.1"/>
    </source>
</evidence>
<dbReference type="Pfam" id="PF02527">
    <property type="entry name" value="GidB"/>
    <property type="match status" value="1"/>
</dbReference>
<feature type="binding site" evidence="6">
    <location>
        <position position="69"/>
    </location>
    <ligand>
        <name>S-adenosyl-L-methionine</name>
        <dbReference type="ChEBI" id="CHEBI:59789"/>
    </ligand>
</feature>
<keyword evidence="5 6" id="KW-0949">S-adenosyl-L-methionine</keyword>
<dbReference type="Gene3D" id="3.40.50.150">
    <property type="entry name" value="Vaccinia Virus protein VP39"/>
    <property type="match status" value="1"/>
</dbReference>
<keyword evidence="2 6" id="KW-0698">rRNA processing</keyword>
<dbReference type="HAMAP" id="MF_00074">
    <property type="entry name" value="16SrRNA_methyltr_G"/>
    <property type="match status" value="1"/>
</dbReference>
<accession>A0ABY7NP25</accession>
<dbReference type="PANTHER" id="PTHR31760">
    <property type="entry name" value="S-ADENOSYL-L-METHIONINE-DEPENDENT METHYLTRANSFERASES SUPERFAMILY PROTEIN"/>
    <property type="match status" value="1"/>
</dbReference>
<evidence type="ECO:0000256" key="1">
    <source>
        <dbReference type="ARBA" id="ARBA00022490"/>
    </source>
</evidence>
<keyword evidence="4 6" id="KW-0808">Transferase</keyword>
<dbReference type="Proteomes" id="UP001210865">
    <property type="component" value="Chromosome"/>
</dbReference>
<sequence length="199" mass="21390">MTMLADVPRETQERIAALKALVVEENGRQNLISAATIEAFEERHIADSLQLLALLPGGPMLDIGSGGGFPGLVLACTSTRVVHLVEPRSKRAAFLQSAADALGIAGHVHVHAKKVERVELPPVAAITARAVANLDTLFTIALHLSDENTRWVLPKGQSAASELAEARRTWQGEFRLISSVTDAQAAIVIAEGVRRRRAR</sequence>
<evidence type="ECO:0000256" key="6">
    <source>
        <dbReference type="HAMAP-Rule" id="MF_00074"/>
    </source>
</evidence>
<protein>
    <recommendedName>
        <fullName evidence="6">Ribosomal RNA small subunit methyltransferase G</fullName>
        <ecNumber evidence="6">2.1.1.170</ecNumber>
    </recommendedName>
    <alternativeName>
        <fullName evidence="6">16S rRNA 7-methylguanosine methyltransferase</fullName>
        <shortName evidence="6">16S rRNA m7G methyltransferase</shortName>
    </alternativeName>
</protein>
<organism evidence="7 8">
    <name type="scientific">Sphingomonas abietis</name>
    <dbReference type="NCBI Taxonomy" id="3012344"/>
    <lineage>
        <taxon>Bacteria</taxon>
        <taxon>Pseudomonadati</taxon>
        <taxon>Pseudomonadota</taxon>
        <taxon>Alphaproteobacteria</taxon>
        <taxon>Sphingomonadales</taxon>
        <taxon>Sphingomonadaceae</taxon>
        <taxon>Sphingomonas</taxon>
    </lineage>
</organism>
<comment type="function">
    <text evidence="6">Specifically methylates the N7 position of guanine in position 527 of 16S rRNA.</text>
</comment>
<dbReference type="GO" id="GO:0008168">
    <property type="term" value="F:methyltransferase activity"/>
    <property type="evidence" value="ECO:0007669"/>
    <property type="project" value="UniProtKB-KW"/>
</dbReference>
<comment type="similarity">
    <text evidence="6">Belongs to the methyltransferase superfamily. RNA methyltransferase RsmG family.</text>
</comment>
<keyword evidence="1 6" id="KW-0963">Cytoplasm</keyword>
<evidence type="ECO:0000256" key="5">
    <source>
        <dbReference type="ARBA" id="ARBA00022691"/>
    </source>
</evidence>
<comment type="caution">
    <text evidence="6">Lacks conserved residue(s) required for the propagation of feature annotation.</text>
</comment>
<reference evidence="7 8" key="1">
    <citation type="submission" date="2022-12" db="EMBL/GenBank/DDBJ databases">
        <title>Sphingomonas abieness sp. nov., an endophytic bacterium isolated from Abies koreana.</title>
        <authorList>
            <person name="Jiang L."/>
            <person name="Lee J."/>
        </authorList>
    </citation>
    <scope>NUCLEOTIDE SEQUENCE [LARGE SCALE GENOMIC DNA]</scope>
    <source>
        <strain evidence="8">PAMB 00755</strain>
    </source>
</reference>
<keyword evidence="3 6" id="KW-0489">Methyltransferase</keyword>
<dbReference type="InterPro" id="IPR029063">
    <property type="entry name" value="SAM-dependent_MTases_sf"/>
</dbReference>
<dbReference type="InterPro" id="IPR003682">
    <property type="entry name" value="rRNA_ssu_MeTfrase_G"/>
</dbReference>
<feature type="binding site" evidence="6">
    <location>
        <position position="64"/>
    </location>
    <ligand>
        <name>S-adenosyl-L-methionine</name>
        <dbReference type="ChEBI" id="CHEBI:59789"/>
    </ligand>
</feature>
<proteinExistence type="inferred from homology"/>
<evidence type="ECO:0000256" key="4">
    <source>
        <dbReference type="ARBA" id="ARBA00022679"/>
    </source>
</evidence>
<comment type="subcellular location">
    <subcellularLocation>
        <location evidence="6">Cytoplasm</location>
    </subcellularLocation>
</comment>
<evidence type="ECO:0000313" key="8">
    <source>
        <dbReference type="Proteomes" id="UP001210865"/>
    </source>
</evidence>
<dbReference type="RefSeq" id="WP_270077217.1">
    <property type="nucleotide sequence ID" value="NZ_CP115174.1"/>
</dbReference>
<dbReference type="EMBL" id="CP115174">
    <property type="protein sequence ID" value="WBO22575.1"/>
    <property type="molecule type" value="Genomic_DNA"/>
</dbReference>
<evidence type="ECO:0000256" key="2">
    <source>
        <dbReference type="ARBA" id="ARBA00022552"/>
    </source>
</evidence>
<gene>
    <name evidence="6 7" type="primary">rsmG</name>
    <name evidence="7" type="ORF">PBT88_20985</name>
</gene>
<dbReference type="SUPFAM" id="SSF53335">
    <property type="entry name" value="S-adenosyl-L-methionine-dependent methyltransferases"/>
    <property type="match status" value="1"/>
</dbReference>
<name>A0ABY7NP25_9SPHN</name>
<comment type="catalytic activity">
    <reaction evidence="6">
        <text>guanosine(527) in 16S rRNA + S-adenosyl-L-methionine = N(7)-methylguanosine(527) in 16S rRNA + S-adenosyl-L-homocysteine</text>
        <dbReference type="Rhea" id="RHEA:42732"/>
        <dbReference type="Rhea" id="RHEA-COMP:10209"/>
        <dbReference type="Rhea" id="RHEA-COMP:10210"/>
        <dbReference type="ChEBI" id="CHEBI:57856"/>
        <dbReference type="ChEBI" id="CHEBI:59789"/>
        <dbReference type="ChEBI" id="CHEBI:74269"/>
        <dbReference type="ChEBI" id="CHEBI:74480"/>
        <dbReference type="EC" id="2.1.1.170"/>
    </reaction>
</comment>
<dbReference type="GO" id="GO:0032259">
    <property type="term" value="P:methylation"/>
    <property type="evidence" value="ECO:0007669"/>
    <property type="project" value="UniProtKB-KW"/>
</dbReference>